<gene>
    <name evidence="2" type="ORF">PACLA_8A012788</name>
</gene>
<feature type="compositionally biased region" description="Basic and acidic residues" evidence="1">
    <location>
        <begin position="19"/>
        <end position="34"/>
    </location>
</feature>
<proteinExistence type="predicted"/>
<evidence type="ECO:0000256" key="1">
    <source>
        <dbReference type="SAM" id="MobiDB-lite"/>
    </source>
</evidence>
<keyword evidence="3" id="KW-1185">Reference proteome</keyword>
<dbReference type="AlphaFoldDB" id="A0A6S7HS42"/>
<dbReference type="Proteomes" id="UP001152795">
    <property type="component" value="Unassembled WGS sequence"/>
</dbReference>
<sequence length="57" mass="6699">MPLTRTQAAQEETNGNAEEQQHKEQQYKEPELEQVRSPFETAELLTTVQDYKNNETF</sequence>
<evidence type="ECO:0000313" key="3">
    <source>
        <dbReference type="Proteomes" id="UP001152795"/>
    </source>
</evidence>
<protein>
    <submittedName>
        <fullName evidence="2">Uncharacterized protein</fullName>
    </submittedName>
</protein>
<organism evidence="2 3">
    <name type="scientific">Paramuricea clavata</name>
    <name type="common">Red gorgonian</name>
    <name type="synonym">Violescent sea-whip</name>
    <dbReference type="NCBI Taxonomy" id="317549"/>
    <lineage>
        <taxon>Eukaryota</taxon>
        <taxon>Metazoa</taxon>
        <taxon>Cnidaria</taxon>
        <taxon>Anthozoa</taxon>
        <taxon>Octocorallia</taxon>
        <taxon>Malacalcyonacea</taxon>
        <taxon>Plexauridae</taxon>
        <taxon>Paramuricea</taxon>
    </lineage>
</organism>
<evidence type="ECO:0000313" key="2">
    <source>
        <dbReference type="EMBL" id="CAB4006090.1"/>
    </source>
</evidence>
<reference evidence="2" key="1">
    <citation type="submission" date="2020-04" db="EMBL/GenBank/DDBJ databases">
        <authorList>
            <person name="Alioto T."/>
            <person name="Alioto T."/>
            <person name="Gomez Garrido J."/>
        </authorList>
    </citation>
    <scope>NUCLEOTIDE SEQUENCE</scope>
    <source>
        <strain evidence="2">A484AB</strain>
    </source>
</reference>
<accession>A0A6S7HS42</accession>
<feature type="compositionally biased region" description="Polar residues" evidence="1">
    <location>
        <begin position="1"/>
        <end position="17"/>
    </location>
</feature>
<name>A0A6S7HS42_PARCT</name>
<feature type="region of interest" description="Disordered" evidence="1">
    <location>
        <begin position="1"/>
        <end position="41"/>
    </location>
</feature>
<dbReference type="EMBL" id="CACRXK020005408">
    <property type="protein sequence ID" value="CAB4006090.1"/>
    <property type="molecule type" value="Genomic_DNA"/>
</dbReference>
<comment type="caution">
    <text evidence="2">The sequence shown here is derived from an EMBL/GenBank/DDBJ whole genome shotgun (WGS) entry which is preliminary data.</text>
</comment>